<protein>
    <recommendedName>
        <fullName evidence="9">MICOS complex subunit MIC10</fullName>
    </recommendedName>
</protein>
<evidence type="ECO:0000256" key="4">
    <source>
        <dbReference type="ARBA" id="ARBA00022692"/>
    </source>
</evidence>
<dbReference type="AlphaFoldDB" id="A0A6J2JEJ0"/>
<sequence length="86" mass="9715">MREMSKTDKRDFEDRYSACFVDFGLKTVTGLLIGSMMGSFFLRGYKKWPMYIGGGLGFGMAYSNCENSLNDYLLAMNPKPCSIKLV</sequence>
<dbReference type="PANTHER" id="PTHR21304:SF0">
    <property type="entry name" value="MICOS COMPLEX SUBUNIT MIC10"/>
    <property type="match status" value="1"/>
</dbReference>
<comment type="function">
    <text evidence="1 9">Component of the MICOS complex, a large protein complex of the mitochondrial inner membrane that plays crucial roles in the maintenance of crista junctions, inner membrane architecture, and formation of contact sites to the outer membrane.</text>
</comment>
<dbReference type="GeneID" id="114241185"/>
<keyword evidence="4 9" id="KW-0812">Transmembrane</keyword>
<evidence type="ECO:0000256" key="3">
    <source>
        <dbReference type="ARBA" id="ARBA00006792"/>
    </source>
</evidence>
<keyword evidence="5 9" id="KW-0999">Mitochondrion inner membrane</keyword>
<comment type="similarity">
    <text evidence="3 9">Belongs to the MICOS complex subunit Mic10 family.</text>
</comment>
<evidence type="ECO:0000256" key="6">
    <source>
        <dbReference type="ARBA" id="ARBA00022989"/>
    </source>
</evidence>
<feature type="transmembrane region" description="Helical" evidence="9">
    <location>
        <begin position="20"/>
        <end position="42"/>
    </location>
</feature>
<evidence type="ECO:0000256" key="7">
    <source>
        <dbReference type="ARBA" id="ARBA00023128"/>
    </source>
</evidence>
<dbReference type="InterPro" id="IPR007512">
    <property type="entry name" value="Mic10"/>
</dbReference>
<organism evidence="10 11">
    <name type="scientific">Bombyx mandarina</name>
    <name type="common">Wild silk moth</name>
    <name type="synonym">Wild silkworm</name>
    <dbReference type="NCBI Taxonomy" id="7092"/>
    <lineage>
        <taxon>Eukaryota</taxon>
        <taxon>Metazoa</taxon>
        <taxon>Ecdysozoa</taxon>
        <taxon>Arthropoda</taxon>
        <taxon>Hexapoda</taxon>
        <taxon>Insecta</taxon>
        <taxon>Pterygota</taxon>
        <taxon>Neoptera</taxon>
        <taxon>Endopterygota</taxon>
        <taxon>Lepidoptera</taxon>
        <taxon>Glossata</taxon>
        <taxon>Ditrysia</taxon>
        <taxon>Bombycoidea</taxon>
        <taxon>Bombycidae</taxon>
        <taxon>Bombycinae</taxon>
        <taxon>Bombyx</taxon>
    </lineage>
</organism>
<proteinExistence type="inferred from homology"/>
<dbReference type="GO" id="GO:0061617">
    <property type="term" value="C:MICOS complex"/>
    <property type="evidence" value="ECO:0007669"/>
    <property type="project" value="UniProtKB-UniRule"/>
</dbReference>
<dbReference type="RefSeq" id="XP_028027763.1">
    <property type="nucleotide sequence ID" value="XM_028171962.1"/>
</dbReference>
<gene>
    <name evidence="11" type="primary">LOC114241185</name>
</gene>
<comment type="subcellular location">
    <subcellularLocation>
        <location evidence="2 9">Mitochondrion inner membrane</location>
        <topology evidence="2 9">Single-pass membrane protein</topology>
    </subcellularLocation>
</comment>
<dbReference type="KEGG" id="bman:114241185"/>
<evidence type="ECO:0000256" key="1">
    <source>
        <dbReference type="ARBA" id="ARBA00002689"/>
    </source>
</evidence>
<evidence type="ECO:0000256" key="9">
    <source>
        <dbReference type="RuleBase" id="RU363011"/>
    </source>
</evidence>
<evidence type="ECO:0000256" key="5">
    <source>
        <dbReference type="ARBA" id="ARBA00022792"/>
    </source>
</evidence>
<comment type="subunit">
    <text evidence="9">Component of the mitochondrial contact site and cristae organizing system (MICOS) complex.</text>
</comment>
<dbReference type="Proteomes" id="UP000504629">
    <property type="component" value="Unplaced"/>
</dbReference>
<dbReference type="PANTHER" id="PTHR21304">
    <property type="entry name" value="MICOS COMPLEX SUBUNIT MIC10"/>
    <property type="match status" value="1"/>
</dbReference>
<keyword evidence="6 9" id="KW-1133">Transmembrane helix</keyword>
<evidence type="ECO:0000256" key="2">
    <source>
        <dbReference type="ARBA" id="ARBA00004434"/>
    </source>
</evidence>
<dbReference type="OrthoDB" id="1916310at2759"/>
<evidence type="ECO:0000313" key="10">
    <source>
        <dbReference type="Proteomes" id="UP000504629"/>
    </source>
</evidence>
<evidence type="ECO:0000256" key="8">
    <source>
        <dbReference type="ARBA" id="ARBA00023136"/>
    </source>
</evidence>
<dbReference type="Pfam" id="PF04418">
    <property type="entry name" value="DUF543"/>
    <property type="match status" value="1"/>
</dbReference>
<name>A0A6J2JEJ0_BOMMA</name>
<keyword evidence="10" id="KW-1185">Reference proteome</keyword>
<keyword evidence="7 9" id="KW-0496">Mitochondrion</keyword>
<keyword evidence="8 9" id="KW-0472">Membrane</keyword>
<evidence type="ECO:0000313" key="11">
    <source>
        <dbReference type="RefSeq" id="XP_028027763.1"/>
    </source>
</evidence>
<accession>A0A6J2JEJ0</accession>
<reference evidence="11" key="1">
    <citation type="submission" date="2025-08" db="UniProtKB">
        <authorList>
            <consortium name="RefSeq"/>
        </authorList>
    </citation>
    <scope>IDENTIFICATION</scope>
    <source>
        <tissue evidence="11">Silk gland</tissue>
    </source>
</reference>